<protein>
    <submittedName>
        <fullName evidence="1">Uncharacterized protein</fullName>
    </submittedName>
</protein>
<name>A0A3P6V4U5_LITSI</name>
<dbReference type="EMBL" id="UYRX01000924">
    <property type="protein sequence ID" value="VDK87158.1"/>
    <property type="molecule type" value="Genomic_DNA"/>
</dbReference>
<organism evidence="1 2">
    <name type="scientific">Litomosoides sigmodontis</name>
    <name type="common">Filarial nematode worm</name>
    <dbReference type="NCBI Taxonomy" id="42156"/>
    <lineage>
        <taxon>Eukaryota</taxon>
        <taxon>Metazoa</taxon>
        <taxon>Ecdysozoa</taxon>
        <taxon>Nematoda</taxon>
        <taxon>Chromadorea</taxon>
        <taxon>Rhabditida</taxon>
        <taxon>Spirurina</taxon>
        <taxon>Spiruromorpha</taxon>
        <taxon>Filarioidea</taxon>
        <taxon>Onchocercidae</taxon>
        <taxon>Litomosoides</taxon>
    </lineage>
</organism>
<evidence type="ECO:0000313" key="2">
    <source>
        <dbReference type="Proteomes" id="UP000277928"/>
    </source>
</evidence>
<reference evidence="1 2" key="1">
    <citation type="submission" date="2018-08" db="EMBL/GenBank/DDBJ databases">
        <authorList>
            <person name="Laetsch R D."/>
            <person name="Stevens L."/>
            <person name="Kumar S."/>
            <person name="Blaxter L. M."/>
        </authorList>
    </citation>
    <scope>NUCLEOTIDE SEQUENCE [LARGE SCALE GENOMIC DNA]</scope>
</reference>
<accession>A0A3P6V4U5</accession>
<dbReference type="AlphaFoldDB" id="A0A3P6V4U5"/>
<sequence>MHHVSLKHWQLSPSLRLIPAPCLKLELGKFCQNNGKEETRRYDTIQKQTNKRKTLKALCFADHRIIHAG</sequence>
<keyword evidence="2" id="KW-1185">Reference proteome</keyword>
<evidence type="ECO:0000313" key="1">
    <source>
        <dbReference type="EMBL" id="VDK87158.1"/>
    </source>
</evidence>
<dbReference type="Proteomes" id="UP000277928">
    <property type="component" value="Unassembled WGS sequence"/>
</dbReference>
<proteinExistence type="predicted"/>
<gene>
    <name evidence="1" type="ORF">NLS_LOCUS8007</name>
</gene>